<dbReference type="Pfam" id="PF01292">
    <property type="entry name" value="Ni_hydr_CYTB"/>
    <property type="match status" value="1"/>
</dbReference>
<comment type="similarity">
    <text evidence="12">Belongs to the cytochrome b561 family.</text>
</comment>
<feature type="transmembrane region" description="Helical" evidence="13">
    <location>
        <begin position="144"/>
        <end position="164"/>
    </location>
</feature>
<keyword evidence="6 13" id="KW-0812">Transmembrane</keyword>
<evidence type="ECO:0000313" key="16">
    <source>
        <dbReference type="Proteomes" id="UP000633263"/>
    </source>
</evidence>
<evidence type="ECO:0000256" key="9">
    <source>
        <dbReference type="ARBA" id="ARBA00022989"/>
    </source>
</evidence>
<dbReference type="Proteomes" id="UP000633263">
    <property type="component" value="Unassembled WGS sequence"/>
</dbReference>
<dbReference type="PANTHER" id="PTHR30529">
    <property type="entry name" value="CYTOCHROME B561"/>
    <property type="match status" value="1"/>
</dbReference>
<protein>
    <submittedName>
        <fullName evidence="15">Cytochrome b</fullName>
    </submittedName>
</protein>
<accession>A0ABQ2CRF9</accession>
<evidence type="ECO:0000256" key="3">
    <source>
        <dbReference type="ARBA" id="ARBA00022448"/>
    </source>
</evidence>
<evidence type="ECO:0000256" key="2">
    <source>
        <dbReference type="ARBA" id="ARBA00004651"/>
    </source>
</evidence>
<dbReference type="InterPro" id="IPR016174">
    <property type="entry name" value="Di-haem_cyt_TM"/>
</dbReference>
<evidence type="ECO:0000256" key="8">
    <source>
        <dbReference type="ARBA" id="ARBA00022982"/>
    </source>
</evidence>
<proteinExistence type="inferred from homology"/>
<dbReference type="EMBL" id="BMNN01000005">
    <property type="protein sequence ID" value="GGJ05723.1"/>
    <property type="molecule type" value="Genomic_DNA"/>
</dbReference>
<keyword evidence="5" id="KW-0349">Heme</keyword>
<keyword evidence="3" id="KW-0813">Transport</keyword>
<gene>
    <name evidence="15" type="ORF">GCM10009083_23270</name>
</gene>
<keyword evidence="9 13" id="KW-1133">Transmembrane helix</keyword>
<dbReference type="RefSeq" id="WP_188636823.1">
    <property type="nucleotide sequence ID" value="NZ_BMNN01000005.1"/>
</dbReference>
<evidence type="ECO:0000256" key="13">
    <source>
        <dbReference type="SAM" id="Phobius"/>
    </source>
</evidence>
<evidence type="ECO:0000256" key="12">
    <source>
        <dbReference type="ARBA" id="ARBA00037975"/>
    </source>
</evidence>
<keyword evidence="10" id="KW-0408">Iron</keyword>
<evidence type="ECO:0000256" key="5">
    <source>
        <dbReference type="ARBA" id="ARBA00022617"/>
    </source>
</evidence>
<evidence type="ECO:0000313" key="15">
    <source>
        <dbReference type="EMBL" id="GGJ05723.1"/>
    </source>
</evidence>
<keyword evidence="7" id="KW-0479">Metal-binding</keyword>
<feature type="transmembrane region" description="Helical" evidence="13">
    <location>
        <begin position="12"/>
        <end position="35"/>
    </location>
</feature>
<dbReference type="PANTHER" id="PTHR30529:SF1">
    <property type="entry name" value="CYTOCHROME B561 HOMOLOG 2"/>
    <property type="match status" value="1"/>
</dbReference>
<dbReference type="InterPro" id="IPR011577">
    <property type="entry name" value="Cyt_b561_bac/Ni-Hgenase"/>
</dbReference>
<keyword evidence="8" id="KW-0249">Electron transport</keyword>
<comment type="subcellular location">
    <subcellularLocation>
        <location evidence="2">Cell membrane</location>
        <topology evidence="2">Multi-pass membrane protein</topology>
    </subcellularLocation>
</comment>
<organism evidence="15 16">
    <name type="scientific">Halopseudomonas pertucinogena</name>
    <dbReference type="NCBI Taxonomy" id="86175"/>
    <lineage>
        <taxon>Bacteria</taxon>
        <taxon>Pseudomonadati</taxon>
        <taxon>Pseudomonadota</taxon>
        <taxon>Gammaproteobacteria</taxon>
        <taxon>Pseudomonadales</taxon>
        <taxon>Pseudomonadaceae</taxon>
        <taxon>Halopseudomonas</taxon>
    </lineage>
</organism>
<sequence length="194" mass="21912">MQWKNTRSGYGLVAIALHWLVALTVIGLAILGLWMVDLSYYSPWYRSAPFWHRSVGLALFAVLLLRMFWRCFNPRPGQLPNHRRWELNLAALVHGLLYFLLFVIVISGYLISTATGQGISFFGWFEVPATLTGLPAQADRAGAVHYWAAILVLGLAALHALGALKHHFIDRDDTLRRMLGLRSRQLNSSKEKQA</sequence>
<name>A0ABQ2CRF9_9GAMM</name>
<dbReference type="InterPro" id="IPR052168">
    <property type="entry name" value="Cytochrome_b561_oxidase"/>
</dbReference>
<keyword evidence="16" id="KW-1185">Reference proteome</keyword>
<feature type="domain" description="Cytochrome b561 bacterial/Ni-hydrogenase" evidence="14">
    <location>
        <begin position="10"/>
        <end position="180"/>
    </location>
</feature>
<evidence type="ECO:0000256" key="4">
    <source>
        <dbReference type="ARBA" id="ARBA00022475"/>
    </source>
</evidence>
<keyword evidence="11 13" id="KW-0472">Membrane</keyword>
<keyword evidence="4" id="KW-1003">Cell membrane</keyword>
<evidence type="ECO:0000256" key="1">
    <source>
        <dbReference type="ARBA" id="ARBA00001970"/>
    </source>
</evidence>
<dbReference type="Gene3D" id="1.20.950.20">
    <property type="entry name" value="Transmembrane di-heme cytochromes, Chain C"/>
    <property type="match status" value="1"/>
</dbReference>
<evidence type="ECO:0000256" key="10">
    <source>
        <dbReference type="ARBA" id="ARBA00023004"/>
    </source>
</evidence>
<feature type="transmembrane region" description="Helical" evidence="13">
    <location>
        <begin position="89"/>
        <end position="111"/>
    </location>
</feature>
<feature type="transmembrane region" description="Helical" evidence="13">
    <location>
        <begin position="50"/>
        <end position="69"/>
    </location>
</feature>
<evidence type="ECO:0000256" key="11">
    <source>
        <dbReference type="ARBA" id="ARBA00023136"/>
    </source>
</evidence>
<comment type="cofactor">
    <cofactor evidence="1">
        <name>heme b</name>
        <dbReference type="ChEBI" id="CHEBI:60344"/>
    </cofactor>
</comment>
<evidence type="ECO:0000259" key="14">
    <source>
        <dbReference type="Pfam" id="PF01292"/>
    </source>
</evidence>
<evidence type="ECO:0000256" key="6">
    <source>
        <dbReference type="ARBA" id="ARBA00022692"/>
    </source>
</evidence>
<evidence type="ECO:0000256" key="7">
    <source>
        <dbReference type="ARBA" id="ARBA00022723"/>
    </source>
</evidence>
<dbReference type="SUPFAM" id="SSF81342">
    <property type="entry name" value="Transmembrane di-heme cytochromes"/>
    <property type="match status" value="1"/>
</dbReference>
<reference evidence="16" key="1">
    <citation type="journal article" date="2019" name="Int. J. Syst. Evol. Microbiol.">
        <title>The Global Catalogue of Microorganisms (GCM) 10K type strain sequencing project: providing services to taxonomists for standard genome sequencing and annotation.</title>
        <authorList>
            <consortium name="The Broad Institute Genomics Platform"/>
            <consortium name="The Broad Institute Genome Sequencing Center for Infectious Disease"/>
            <person name="Wu L."/>
            <person name="Ma J."/>
        </authorList>
    </citation>
    <scope>NUCLEOTIDE SEQUENCE [LARGE SCALE GENOMIC DNA]</scope>
    <source>
        <strain evidence="16">JCM 11590</strain>
    </source>
</reference>
<comment type="caution">
    <text evidence="15">The sequence shown here is derived from an EMBL/GenBank/DDBJ whole genome shotgun (WGS) entry which is preliminary data.</text>
</comment>